<keyword evidence="2" id="KW-1185">Reference proteome</keyword>
<accession>A0AA43QJ90</accession>
<reference evidence="1" key="1">
    <citation type="journal article" date="2023" name="Genome Biol. Evol.">
        <title>First Whole Genome Sequence and Flow Cytometry Genome Size Data for the Lichen-Forming Fungus Ramalina farinacea (Ascomycota).</title>
        <authorList>
            <person name="Llewellyn T."/>
            <person name="Mian S."/>
            <person name="Hill R."/>
            <person name="Leitch I.J."/>
            <person name="Gaya E."/>
        </authorList>
    </citation>
    <scope>NUCLEOTIDE SEQUENCE</scope>
    <source>
        <strain evidence="1">LIQ254RAFAR</strain>
    </source>
</reference>
<proteinExistence type="predicted"/>
<protein>
    <submittedName>
        <fullName evidence="1">Uncharacterized protein</fullName>
    </submittedName>
</protein>
<dbReference type="Proteomes" id="UP001161017">
    <property type="component" value="Unassembled WGS sequence"/>
</dbReference>
<evidence type="ECO:0000313" key="2">
    <source>
        <dbReference type="Proteomes" id="UP001161017"/>
    </source>
</evidence>
<evidence type="ECO:0000313" key="1">
    <source>
        <dbReference type="EMBL" id="MDI1487536.1"/>
    </source>
</evidence>
<organism evidence="1 2">
    <name type="scientific">Ramalina farinacea</name>
    <dbReference type="NCBI Taxonomy" id="258253"/>
    <lineage>
        <taxon>Eukaryota</taxon>
        <taxon>Fungi</taxon>
        <taxon>Dikarya</taxon>
        <taxon>Ascomycota</taxon>
        <taxon>Pezizomycotina</taxon>
        <taxon>Lecanoromycetes</taxon>
        <taxon>OSLEUM clade</taxon>
        <taxon>Lecanoromycetidae</taxon>
        <taxon>Lecanorales</taxon>
        <taxon>Lecanorineae</taxon>
        <taxon>Ramalinaceae</taxon>
        <taxon>Ramalina</taxon>
    </lineage>
</organism>
<sequence>MSSTTTTTKSSSSNANSEFLSHLTSYPTISTSIDTYKSYPLGRRSIELSHTSYTKFLSPLLSYTRPYQGYFAPYLSRADTLASSGLDKIDTRFPILTEPPSKIKDQILDLGYTPLRLASDGKTYVLDTYGAEYDKCGPQGSYVTSSKALVTTSMVVTSDALAYLSSLFSKGKAQGEDLATRGYKRGEGLAQNGYNSSKEYAAEAYGFVGGKAAEAKGYASEKAEEVKGLAYEKEGEVKGMAREGKKKVDEKTAH</sequence>
<gene>
    <name evidence="1" type="ORF">OHK93_006806</name>
</gene>
<name>A0AA43QJ90_9LECA</name>
<dbReference type="AlphaFoldDB" id="A0AA43QJ90"/>
<comment type="caution">
    <text evidence="1">The sequence shown here is derived from an EMBL/GenBank/DDBJ whole genome shotgun (WGS) entry which is preliminary data.</text>
</comment>
<dbReference type="EMBL" id="JAPUFD010000005">
    <property type="protein sequence ID" value="MDI1487536.1"/>
    <property type="molecule type" value="Genomic_DNA"/>
</dbReference>